<organism evidence="1 2">
    <name type="scientific">Prochlorococcus marinus (strain MIT 9303)</name>
    <dbReference type="NCBI Taxonomy" id="59922"/>
    <lineage>
        <taxon>Bacteria</taxon>
        <taxon>Bacillati</taxon>
        <taxon>Cyanobacteriota</taxon>
        <taxon>Cyanophyceae</taxon>
        <taxon>Synechococcales</taxon>
        <taxon>Prochlorococcaceae</taxon>
        <taxon>Prochlorococcus</taxon>
    </lineage>
</organism>
<dbReference type="Proteomes" id="UP000002274">
    <property type="component" value="Chromosome"/>
</dbReference>
<dbReference type="EMBL" id="CP000554">
    <property type="protein sequence ID" value="ABM78867.1"/>
    <property type="molecule type" value="Genomic_DNA"/>
</dbReference>
<dbReference type="KEGG" id="pmf:P9303_21321"/>
<proteinExistence type="predicted"/>
<gene>
    <name evidence="1" type="ordered locus">P9303_21321</name>
</gene>
<reference evidence="1 2" key="1">
    <citation type="journal article" date="2007" name="PLoS Genet.">
        <title>Patterns and implications of gene gain and loss in the evolution of Prochlorococcus.</title>
        <authorList>
            <person name="Kettler G.C."/>
            <person name="Martiny A.C."/>
            <person name="Huang K."/>
            <person name="Zucker J."/>
            <person name="Coleman M.L."/>
            <person name="Rodrigue S."/>
            <person name="Chen F."/>
            <person name="Lapidus A."/>
            <person name="Ferriera S."/>
            <person name="Johnson J."/>
            <person name="Steglich C."/>
            <person name="Church G.M."/>
            <person name="Richardson P."/>
            <person name="Chisholm S.W."/>
        </authorList>
    </citation>
    <scope>NUCLEOTIDE SEQUENCE [LARGE SCALE GENOMIC DNA]</scope>
    <source>
        <strain evidence="1 2">MIT 9303</strain>
    </source>
</reference>
<dbReference type="HOGENOM" id="CLU_2701828_0_0_3"/>
<evidence type="ECO:0000313" key="1">
    <source>
        <dbReference type="EMBL" id="ABM78867.1"/>
    </source>
</evidence>
<protein>
    <submittedName>
        <fullName evidence="1">Uncharacterized protein</fullName>
    </submittedName>
</protein>
<sequence>MIVGYLQHPNSSSTSSAIKEHNSLRLLHNTHANLIEIFSNGLMVVCLLFDWLLDYSFDQSIFRSPSVGAEALI</sequence>
<evidence type="ECO:0000313" key="2">
    <source>
        <dbReference type="Proteomes" id="UP000002274"/>
    </source>
</evidence>
<name>A2CBK7_PROM3</name>
<dbReference type="AlphaFoldDB" id="A2CBK7"/>
<accession>A2CBK7</accession>